<evidence type="ECO:0000313" key="2">
    <source>
        <dbReference type="EMBL" id="KAE8010126.1"/>
    </source>
</evidence>
<dbReference type="AlphaFoldDB" id="A0A5N6QTI4"/>
<sequence length="159" mass="16573">MFSSVCLKQSIMWHESSIISASLAFWRKNCEKEHNCEKGQKLIVVLAVRNHHQNLHPSAPPTSTAKPPFVSPPLAPSPGSYTPAKPPTSPSPAAKPPFLSPPLAPSPGSYTPAKPPASPSPAAVTLSVSTPPAPSPEAYTPAKPPASASASSAEKKEEI</sequence>
<evidence type="ECO:0000256" key="1">
    <source>
        <dbReference type="SAM" id="MobiDB-lite"/>
    </source>
</evidence>
<evidence type="ECO:0000313" key="3">
    <source>
        <dbReference type="Proteomes" id="UP000327013"/>
    </source>
</evidence>
<dbReference type="EMBL" id="CM017322">
    <property type="protein sequence ID" value="KAE8010126.1"/>
    <property type="molecule type" value="Genomic_DNA"/>
</dbReference>
<dbReference type="PRINTS" id="PR01217">
    <property type="entry name" value="PRICHEXTENSN"/>
</dbReference>
<keyword evidence="3" id="KW-1185">Reference proteome</keyword>
<proteinExistence type="predicted"/>
<dbReference type="Proteomes" id="UP000327013">
    <property type="component" value="Chromosome 2"/>
</dbReference>
<name>A0A5N6QTI4_9ROSI</name>
<feature type="compositionally biased region" description="Pro residues" evidence="1">
    <location>
        <begin position="84"/>
        <end position="105"/>
    </location>
</feature>
<feature type="region of interest" description="Disordered" evidence="1">
    <location>
        <begin position="54"/>
        <end position="159"/>
    </location>
</feature>
<gene>
    <name evidence="2" type="ORF">FH972_006517</name>
</gene>
<organism evidence="2 3">
    <name type="scientific">Carpinus fangiana</name>
    <dbReference type="NCBI Taxonomy" id="176857"/>
    <lineage>
        <taxon>Eukaryota</taxon>
        <taxon>Viridiplantae</taxon>
        <taxon>Streptophyta</taxon>
        <taxon>Embryophyta</taxon>
        <taxon>Tracheophyta</taxon>
        <taxon>Spermatophyta</taxon>
        <taxon>Magnoliopsida</taxon>
        <taxon>eudicotyledons</taxon>
        <taxon>Gunneridae</taxon>
        <taxon>Pentapetalae</taxon>
        <taxon>rosids</taxon>
        <taxon>fabids</taxon>
        <taxon>Fagales</taxon>
        <taxon>Betulaceae</taxon>
        <taxon>Carpinus</taxon>
    </lineage>
</organism>
<accession>A0A5N6QTI4</accession>
<reference evidence="2 3" key="1">
    <citation type="submission" date="2019-06" db="EMBL/GenBank/DDBJ databases">
        <title>A chromosomal-level reference genome of Carpinus fangiana (Coryloideae, Betulaceae).</title>
        <authorList>
            <person name="Yang X."/>
            <person name="Wang Z."/>
            <person name="Zhang L."/>
            <person name="Hao G."/>
            <person name="Liu J."/>
            <person name="Yang Y."/>
        </authorList>
    </citation>
    <scope>NUCLEOTIDE SEQUENCE [LARGE SCALE GENOMIC DNA]</scope>
    <source>
        <strain evidence="2">Cfa_2016G</strain>
        <tissue evidence="2">Leaf</tissue>
    </source>
</reference>
<protein>
    <submittedName>
        <fullName evidence="2">Uncharacterized protein</fullName>
    </submittedName>
</protein>